<keyword evidence="1" id="KW-0472">Membrane</keyword>
<dbReference type="EMBL" id="HBIU01063413">
    <property type="protein sequence ID" value="CAE0656532.1"/>
    <property type="molecule type" value="Transcribed_RNA"/>
</dbReference>
<evidence type="ECO:0000313" key="2">
    <source>
        <dbReference type="EMBL" id="CAE0656532.1"/>
    </source>
</evidence>
<name>A0A7S3YMU5_HETAK</name>
<sequence length="324" mass="36111">MFFLTPVVINYVNWILTIFVIRDYGTWDNGDDLASISCGILVAMLFVHLVFVVASCCYQEFRDPSPESDGGAETCCLRYQEWCDPFKDPTPESDDGADTCCLRLFFLVLFFGVPAVLCTMFGSYYLGEHVALKRQISSGNGVLYGVSADLDAELAADYSILVFQDNVFIDRSFSSYYDYAPESSKYYVTPVLDDPSILGQNATTTIPFWALNGVSRPHCTSGTCVGRRPKFYHQHMNSLERAAGGNLEQAMEREYPALIANSTNESVFLEIFPSIEVLVNTPLEKFYPCLISGMIVPLGVCLFAGWWMIARSKNQAKRRCAPGG</sequence>
<proteinExistence type="predicted"/>
<feature type="transmembrane region" description="Helical" evidence="1">
    <location>
        <begin position="290"/>
        <end position="309"/>
    </location>
</feature>
<feature type="transmembrane region" description="Helical" evidence="1">
    <location>
        <begin position="7"/>
        <end position="27"/>
    </location>
</feature>
<organism evidence="2">
    <name type="scientific">Heterosigma akashiwo</name>
    <name type="common">Chromophytic alga</name>
    <name type="synonym">Heterosigma carterae</name>
    <dbReference type="NCBI Taxonomy" id="2829"/>
    <lineage>
        <taxon>Eukaryota</taxon>
        <taxon>Sar</taxon>
        <taxon>Stramenopiles</taxon>
        <taxon>Ochrophyta</taxon>
        <taxon>Raphidophyceae</taxon>
        <taxon>Chattonellales</taxon>
        <taxon>Chattonellaceae</taxon>
        <taxon>Heterosigma</taxon>
    </lineage>
</organism>
<gene>
    <name evidence="2" type="ORF">HAKA00212_LOCUS27263</name>
</gene>
<keyword evidence="1" id="KW-0812">Transmembrane</keyword>
<feature type="transmembrane region" description="Helical" evidence="1">
    <location>
        <begin position="33"/>
        <end position="58"/>
    </location>
</feature>
<accession>A0A7S3YMU5</accession>
<protein>
    <submittedName>
        <fullName evidence="2">Uncharacterized protein</fullName>
    </submittedName>
</protein>
<feature type="transmembrane region" description="Helical" evidence="1">
    <location>
        <begin position="104"/>
        <end position="126"/>
    </location>
</feature>
<keyword evidence="1" id="KW-1133">Transmembrane helix</keyword>
<reference evidence="2" key="1">
    <citation type="submission" date="2021-01" db="EMBL/GenBank/DDBJ databases">
        <authorList>
            <person name="Corre E."/>
            <person name="Pelletier E."/>
            <person name="Niang G."/>
            <person name="Scheremetjew M."/>
            <person name="Finn R."/>
            <person name="Kale V."/>
            <person name="Holt S."/>
            <person name="Cochrane G."/>
            <person name="Meng A."/>
            <person name="Brown T."/>
            <person name="Cohen L."/>
        </authorList>
    </citation>
    <scope>NUCLEOTIDE SEQUENCE</scope>
    <source>
        <strain evidence="2">CCMP3107</strain>
    </source>
</reference>
<evidence type="ECO:0000256" key="1">
    <source>
        <dbReference type="SAM" id="Phobius"/>
    </source>
</evidence>
<dbReference type="AlphaFoldDB" id="A0A7S3YMU5"/>